<dbReference type="Gene3D" id="2.40.30.10">
    <property type="entry name" value="Translation factors"/>
    <property type="match status" value="1"/>
</dbReference>
<evidence type="ECO:0000259" key="10">
    <source>
        <dbReference type="Pfam" id="PF20258"/>
    </source>
</evidence>
<dbReference type="RefSeq" id="WP_317831992.1">
    <property type="nucleotide sequence ID" value="NZ_CP136920.1"/>
</dbReference>
<evidence type="ECO:0000259" key="11">
    <source>
        <dbReference type="Pfam" id="PF20259"/>
    </source>
</evidence>
<evidence type="ECO:0000256" key="1">
    <source>
        <dbReference type="ARBA" id="ARBA00022555"/>
    </source>
</evidence>
<dbReference type="EC" id="2.8.1.13" evidence="9"/>
<feature type="binding site" evidence="9">
    <location>
        <position position="43"/>
    </location>
    <ligand>
        <name>ATP</name>
        <dbReference type="ChEBI" id="CHEBI:30616"/>
    </ligand>
</feature>
<feature type="binding site" evidence="9">
    <location>
        <begin position="17"/>
        <end position="24"/>
    </location>
    <ligand>
        <name>ATP</name>
        <dbReference type="ChEBI" id="CHEBI:30616"/>
    </ligand>
</feature>
<comment type="catalytic activity">
    <reaction evidence="8 9">
        <text>S-sulfanyl-L-cysteinyl-[protein] + uridine(34) in tRNA + AH2 + ATP = 2-thiouridine(34) in tRNA + L-cysteinyl-[protein] + A + AMP + diphosphate + H(+)</text>
        <dbReference type="Rhea" id="RHEA:47032"/>
        <dbReference type="Rhea" id="RHEA-COMP:10131"/>
        <dbReference type="Rhea" id="RHEA-COMP:11726"/>
        <dbReference type="Rhea" id="RHEA-COMP:11727"/>
        <dbReference type="Rhea" id="RHEA-COMP:11728"/>
        <dbReference type="ChEBI" id="CHEBI:13193"/>
        <dbReference type="ChEBI" id="CHEBI:15378"/>
        <dbReference type="ChEBI" id="CHEBI:17499"/>
        <dbReference type="ChEBI" id="CHEBI:29950"/>
        <dbReference type="ChEBI" id="CHEBI:30616"/>
        <dbReference type="ChEBI" id="CHEBI:33019"/>
        <dbReference type="ChEBI" id="CHEBI:61963"/>
        <dbReference type="ChEBI" id="CHEBI:65315"/>
        <dbReference type="ChEBI" id="CHEBI:87170"/>
        <dbReference type="ChEBI" id="CHEBI:456215"/>
        <dbReference type="EC" id="2.8.1.13"/>
    </reaction>
</comment>
<dbReference type="InterPro" id="IPR014729">
    <property type="entry name" value="Rossmann-like_a/b/a_fold"/>
</dbReference>
<keyword evidence="9" id="KW-0963">Cytoplasm</keyword>
<dbReference type="PANTHER" id="PTHR11933">
    <property type="entry name" value="TRNA 5-METHYLAMINOMETHYL-2-THIOURIDYLATE -METHYLTRANSFERASE"/>
    <property type="match status" value="1"/>
</dbReference>
<feature type="binding site" evidence="9">
    <location>
        <position position="135"/>
    </location>
    <ligand>
        <name>ATP</name>
        <dbReference type="ChEBI" id="CHEBI:30616"/>
    </ligand>
</feature>
<dbReference type="Gene3D" id="3.40.50.620">
    <property type="entry name" value="HUPs"/>
    <property type="match status" value="1"/>
</dbReference>
<protein>
    <recommendedName>
        <fullName evidence="9">tRNA-specific 2-thiouridylase MnmA</fullName>
        <ecNumber evidence="9">2.8.1.13</ecNumber>
    </recommendedName>
</protein>
<dbReference type="SUPFAM" id="SSF52402">
    <property type="entry name" value="Adenine nucleotide alpha hydrolases-like"/>
    <property type="match status" value="1"/>
</dbReference>
<reference evidence="12 13" key="1">
    <citation type="submission" date="2023-10" db="EMBL/GenBank/DDBJ databases">
        <title>Rubellicoccus peritrichatus gen. nov., sp. nov., isolated from an algae of coral reef tank.</title>
        <authorList>
            <person name="Luo J."/>
        </authorList>
    </citation>
    <scope>NUCLEOTIDE SEQUENCE [LARGE SCALE GENOMIC DNA]</scope>
    <source>
        <strain evidence="12 13">CR14</strain>
    </source>
</reference>
<feature type="region of interest" description="Interaction with tRNA" evidence="9">
    <location>
        <begin position="157"/>
        <end position="159"/>
    </location>
</feature>
<keyword evidence="1 9" id="KW-0820">tRNA-binding</keyword>
<dbReference type="Pfam" id="PF20259">
    <property type="entry name" value="tRNA_Me_trans_M"/>
    <property type="match status" value="1"/>
</dbReference>
<dbReference type="InterPro" id="IPR046885">
    <property type="entry name" value="MnmA-like_C"/>
</dbReference>
<evidence type="ECO:0000256" key="4">
    <source>
        <dbReference type="ARBA" id="ARBA00022741"/>
    </source>
</evidence>
<dbReference type="GO" id="GO:0002143">
    <property type="term" value="P:tRNA wobble position uridine thiolation"/>
    <property type="evidence" value="ECO:0007669"/>
    <property type="project" value="TreeGrafter"/>
</dbReference>
<dbReference type="NCBIfam" id="TIGR00420">
    <property type="entry name" value="trmU"/>
    <property type="match status" value="1"/>
</dbReference>
<comment type="caution">
    <text evidence="9">Lacks conserved residue(s) required for the propagation of feature annotation.</text>
</comment>
<keyword evidence="3 9" id="KW-0819">tRNA processing</keyword>
<dbReference type="InterPro" id="IPR004506">
    <property type="entry name" value="MnmA-like"/>
</dbReference>
<feature type="site" description="Interaction with tRNA" evidence="9">
    <location>
        <position position="350"/>
    </location>
</feature>
<dbReference type="HAMAP" id="MF_00144">
    <property type="entry name" value="tRNA_thiouridyl_MnmA"/>
    <property type="match status" value="1"/>
</dbReference>
<evidence type="ECO:0000313" key="12">
    <source>
        <dbReference type="EMBL" id="WOO39934.1"/>
    </source>
</evidence>
<dbReference type="FunFam" id="2.30.30.280:FF:000001">
    <property type="entry name" value="tRNA-specific 2-thiouridylase MnmA"/>
    <property type="match status" value="1"/>
</dbReference>
<dbReference type="GO" id="GO:0000049">
    <property type="term" value="F:tRNA binding"/>
    <property type="evidence" value="ECO:0007669"/>
    <property type="project" value="UniProtKB-KW"/>
</dbReference>
<keyword evidence="2 9" id="KW-0808">Transferase</keyword>
<sequence length="367" mass="41241">MTKANSQTKSKGRVLVALSGGVDSAVAALLLKEQGYDVSAAYMRTWMNEEGGAVLEDCPWEEDIRNAKAVCLKLGIPFEVVNLIDDYREKVVHYLVEGYRRGITPNPDIMCNREMKFGVFRDFAKSNGFDFIATGHYVRKGERNGRACIREGLDGNKDQSYFLAMVRQEQIADALFPIGEMEKPKVRELAHKFELPNASRKDSQGICFLGKVKIGEFLENYIEDSPGPIMRSDGKVLGEHRGLHRYTIGQRKGLGVPSNTDFKNYVVVAKNYENQSLIVAFDEPNAPGLYECNFEVHSLSWISDAPIDGERILARPRYRDPSLDVIFELNENETARIRFSEPQRALTSGQVVAFYLGDVLLGGGYYL</sequence>
<dbReference type="Pfam" id="PF03054">
    <property type="entry name" value="tRNA_Me_trans"/>
    <property type="match status" value="1"/>
</dbReference>
<dbReference type="NCBIfam" id="NF001138">
    <property type="entry name" value="PRK00143.1"/>
    <property type="match status" value="1"/>
</dbReference>
<dbReference type="InterPro" id="IPR046884">
    <property type="entry name" value="MnmA-like_central"/>
</dbReference>
<feature type="domain" description="tRNA-specific 2-thiouridylase MnmA-like central" evidence="11">
    <location>
        <begin position="216"/>
        <end position="280"/>
    </location>
</feature>
<organism evidence="12 13">
    <name type="scientific">Rubellicoccus peritrichatus</name>
    <dbReference type="NCBI Taxonomy" id="3080537"/>
    <lineage>
        <taxon>Bacteria</taxon>
        <taxon>Pseudomonadati</taxon>
        <taxon>Verrucomicrobiota</taxon>
        <taxon>Opitutia</taxon>
        <taxon>Puniceicoccales</taxon>
        <taxon>Cerasicoccaceae</taxon>
        <taxon>Rubellicoccus</taxon>
    </lineage>
</organism>
<feature type="site" description="Interaction with tRNA" evidence="9">
    <location>
        <position position="136"/>
    </location>
</feature>
<evidence type="ECO:0000313" key="13">
    <source>
        <dbReference type="Proteomes" id="UP001304300"/>
    </source>
</evidence>
<dbReference type="Proteomes" id="UP001304300">
    <property type="component" value="Chromosome"/>
</dbReference>
<dbReference type="CDD" id="cd01998">
    <property type="entry name" value="MnmA_TRMU-like"/>
    <property type="match status" value="1"/>
</dbReference>
<evidence type="ECO:0000256" key="9">
    <source>
        <dbReference type="HAMAP-Rule" id="MF_00144"/>
    </source>
</evidence>
<accession>A0AAQ3LDA8</accession>
<feature type="region of interest" description="Interaction with target base in tRNA" evidence="9">
    <location>
        <begin position="106"/>
        <end position="108"/>
    </location>
</feature>
<evidence type="ECO:0000256" key="6">
    <source>
        <dbReference type="ARBA" id="ARBA00022884"/>
    </source>
</evidence>
<dbReference type="KEGG" id="puo:RZN69_15010"/>
<feature type="region of interest" description="Interaction with tRNA" evidence="9">
    <location>
        <begin position="317"/>
        <end position="318"/>
    </location>
</feature>
<gene>
    <name evidence="9 12" type="primary">mnmA</name>
    <name evidence="12" type="ORF">RZN69_15010</name>
</gene>
<keyword evidence="13" id="KW-1185">Reference proteome</keyword>
<keyword evidence="7" id="KW-1015">Disulfide bond</keyword>
<dbReference type="GO" id="GO:0005737">
    <property type="term" value="C:cytoplasm"/>
    <property type="evidence" value="ECO:0007669"/>
    <property type="project" value="UniProtKB-SubCell"/>
</dbReference>
<evidence type="ECO:0000256" key="8">
    <source>
        <dbReference type="ARBA" id="ARBA00051542"/>
    </source>
</evidence>
<keyword evidence="4 9" id="KW-0547">Nucleotide-binding</keyword>
<dbReference type="Pfam" id="PF20258">
    <property type="entry name" value="tRNA_Me_trans_C"/>
    <property type="match status" value="1"/>
</dbReference>
<evidence type="ECO:0000256" key="7">
    <source>
        <dbReference type="ARBA" id="ARBA00023157"/>
    </source>
</evidence>
<keyword evidence="5 9" id="KW-0067">ATP-binding</keyword>
<comment type="similarity">
    <text evidence="9">Belongs to the MnmA/TRMU family.</text>
</comment>
<dbReference type="EMBL" id="CP136920">
    <property type="protein sequence ID" value="WOO39934.1"/>
    <property type="molecule type" value="Genomic_DNA"/>
</dbReference>
<feature type="domain" description="tRNA-specific 2-thiouridylase MnmA-like C-terminal" evidence="10">
    <location>
        <begin position="294"/>
        <end position="364"/>
    </location>
</feature>
<feature type="active site" description="Cysteine persulfide intermediate" evidence="9">
    <location>
        <position position="207"/>
    </location>
</feature>
<comment type="function">
    <text evidence="9">Catalyzes the 2-thiolation of uridine at the wobble position (U34) of tRNA, leading to the formation of s(2)U34.</text>
</comment>
<dbReference type="InterPro" id="IPR023382">
    <property type="entry name" value="MnmA-like_central_sf"/>
</dbReference>
<dbReference type="AlphaFoldDB" id="A0AAQ3LDA8"/>
<keyword evidence="6 9" id="KW-0694">RNA-binding</keyword>
<dbReference type="PANTHER" id="PTHR11933:SF5">
    <property type="entry name" value="MITOCHONDRIAL TRNA-SPECIFIC 2-THIOURIDYLASE 1"/>
    <property type="match status" value="1"/>
</dbReference>
<proteinExistence type="inferred from homology"/>
<dbReference type="GO" id="GO:0103016">
    <property type="term" value="F:tRNA-uridine 2-sulfurtransferase activity"/>
    <property type="evidence" value="ECO:0007669"/>
    <property type="project" value="UniProtKB-EC"/>
</dbReference>
<name>A0AAQ3LDA8_9BACT</name>
<evidence type="ECO:0000256" key="2">
    <source>
        <dbReference type="ARBA" id="ARBA00022679"/>
    </source>
</evidence>
<evidence type="ECO:0000256" key="5">
    <source>
        <dbReference type="ARBA" id="ARBA00022840"/>
    </source>
</evidence>
<comment type="subcellular location">
    <subcellularLocation>
        <location evidence="9">Cytoplasm</location>
    </subcellularLocation>
</comment>
<evidence type="ECO:0000256" key="3">
    <source>
        <dbReference type="ARBA" id="ARBA00022694"/>
    </source>
</evidence>
<dbReference type="FunFam" id="3.40.50.620:FF:000115">
    <property type="entry name" value="tRNA-specific 2-thiouridylase MnmA"/>
    <property type="match status" value="1"/>
</dbReference>
<dbReference type="Gene3D" id="2.30.30.280">
    <property type="entry name" value="Adenine nucleotide alpha hydrolases-like domains"/>
    <property type="match status" value="1"/>
</dbReference>
<feature type="active site" description="Nucleophile" evidence="9">
    <location>
        <position position="111"/>
    </location>
</feature>
<dbReference type="GO" id="GO:0005524">
    <property type="term" value="F:ATP binding"/>
    <property type="evidence" value="ECO:0007669"/>
    <property type="project" value="UniProtKB-KW"/>
</dbReference>